<dbReference type="AlphaFoldDB" id="A0A2U2XAE8"/>
<dbReference type="EMBL" id="QFRJ01000011">
    <property type="protein sequence ID" value="PWH84768.1"/>
    <property type="molecule type" value="Genomic_DNA"/>
</dbReference>
<dbReference type="Proteomes" id="UP000245370">
    <property type="component" value="Unassembled WGS sequence"/>
</dbReference>
<proteinExistence type="predicted"/>
<keyword evidence="2" id="KW-1185">Reference proteome</keyword>
<name>A0A2U2XAE8_9FLAO</name>
<sequence>MQIQSGSELYVLGWYQDGEYISDNFRATAQKRKTMEADFHVVPYGNIKLNIYNVNCGGAGDEFILEVIPPFPYSAIVSPVSRYGCYNQEGQPVEVIMGNYEIKWTVNRGGTTEVFSDNLFVPENGVGEMTINY</sequence>
<gene>
    <name evidence="1" type="ORF">DIT68_12620</name>
</gene>
<reference evidence="1 2" key="2">
    <citation type="submission" date="2018-05" db="EMBL/GenBank/DDBJ databases">
        <authorList>
            <person name="Lanie J.A."/>
            <person name="Ng W.-L."/>
            <person name="Kazmierczak K.M."/>
            <person name="Andrzejewski T.M."/>
            <person name="Davidsen T.M."/>
            <person name="Wayne K.J."/>
            <person name="Tettelin H."/>
            <person name="Glass J.I."/>
            <person name="Rusch D."/>
            <person name="Podicherti R."/>
            <person name="Tsui H.-C.T."/>
            <person name="Winkler M.E."/>
        </authorList>
    </citation>
    <scope>NUCLEOTIDE SEQUENCE [LARGE SCALE GENOMIC DNA]</scope>
    <source>
        <strain evidence="1 2">C305</strain>
    </source>
</reference>
<evidence type="ECO:0000313" key="1">
    <source>
        <dbReference type="EMBL" id="PWH84768.1"/>
    </source>
</evidence>
<reference evidence="1 2" key="1">
    <citation type="submission" date="2018-05" db="EMBL/GenBank/DDBJ databases">
        <title>Brumimicrobium oceani sp. nov., isolated from coastal sediment.</title>
        <authorList>
            <person name="Kou Y."/>
        </authorList>
    </citation>
    <scope>NUCLEOTIDE SEQUENCE [LARGE SCALE GENOMIC DNA]</scope>
    <source>
        <strain evidence="1 2">C305</strain>
    </source>
</reference>
<protein>
    <submittedName>
        <fullName evidence="1">Uncharacterized protein</fullName>
    </submittedName>
</protein>
<comment type="caution">
    <text evidence="1">The sequence shown here is derived from an EMBL/GenBank/DDBJ whole genome shotgun (WGS) entry which is preliminary data.</text>
</comment>
<organism evidence="1 2">
    <name type="scientific">Brumimicrobium oceani</name>
    <dbReference type="NCBI Taxonomy" id="2100725"/>
    <lineage>
        <taxon>Bacteria</taxon>
        <taxon>Pseudomonadati</taxon>
        <taxon>Bacteroidota</taxon>
        <taxon>Flavobacteriia</taxon>
        <taxon>Flavobacteriales</taxon>
        <taxon>Crocinitomicaceae</taxon>
        <taxon>Brumimicrobium</taxon>
    </lineage>
</organism>
<evidence type="ECO:0000313" key="2">
    <source>
        <dbReference type="Proteomes" id="UP000245370"/>
    </source>
</evidence>
<accession>A0A2U2XAE8</accession>